<dbReference type="AlphaFoldDB" id="A0A1S6GL57"/>
<accession>A0A1S6GL57</accession>
<dbReference type="Pfam" id="PF10199">
    <property type="entry name" value="Adaptin_binding"/>
    <property type="match status" value="1"/>
</dbReference>
<dbReference type="InterPro" id="IPR019341">
    <property type="entry name" value="Alpha/Gamma-adaptin-bd_p34"/>
</dbReference>
<feature type="region of interest" description="Disordered" evidence="1">
    <location>
        <begin position="181"/>
        <end position="203"/>
    </location>
</feature>
<name>A0A1S6GL57_9MAXI</name>
<dbReference type="EMBL" id="KY314159">
    <property type="protein sequence ID" value="AQS22593.1"/>
    <property type="molecule type" value="mRNA"/>
</dbReference>
<reference evidence="2" key="1">
    <citation type="journal article" date="2017" name="Aquat. Toxicol.">
        <title>Spliced leader-based analyses reveal the effects of polycyclic aromatic hydrocarbons on gene expression in the copepod Pseudodiaptomus poplesia.</title>
        <authorList>
            <person name="Zhuang Y."/>
            <person name="Yang F."/>
            <person name="Xu D."/>
            <person name="Chen H."/>
            <person name="Zhang H."/>
            <person name="Liu G."/>
        </authorList>
    </citation>
    <scope>NUCLEOTIDE SEQUENCE</scope>
</reference>
<evidence type="ECO:0000313" key="2">
    <source>
        <dbReference type="EMBL" id="AQS22593.1"/>
    </source>
</evidence>
<proteinExistence type="evidence at transcript level"/>
<evidence type="ECO:0000256" key="1">
    <source>
        <dbReference type="SAM" id="MobiDB-lite"/>
    </source>
</evidence>
<organism evidence="2">
    <name type="scientific">Pseudodiaptomus poplesia</name>
    <dbReference type="NCBI Taxonomy" id="213370"/>
    <lineage>
        <taxon>Eukaryota</taxon>
        <taxon>Metazoa</taxon>
        <taxon>Ecdysozoa</taxon>
        <taxon>Arthropoda</taxon>
        <taxon>Crustacea</taxon>
        <taxon>Multicrustacea</taxon>
        <taxon>Hexanauplia</taxon>
        <taxon>Copepoda</taxon>
        <taxon>Calanoida</taxon>
        <taxon>Pseudodiaptomidae</taxon>
        <taxon>Pseudodiaptomus</taxon>
    </lineage>
</organism>
<feature type="region of interest" description="Disordered" evidence="1">
    <location>
        <begin position="140"/>
        <end position="163"/>
    </location>
</feature>
<feature type="compositionally biased region" description="Acidic residues" evidence="1">
    <location>
        <begin position="140"/>
        <end position="152"/>
    </location>
</feature>
<protein>
    <submittedName>
        <fullName evidence="2">Alpha-and gamma-adaptin-binding protein p34-like protein</fullName>
    </submittedName>
</protein>
<dbReference type="Gene3D" id="3.40.50.11960">
    <property type="match status" value="1"/>
</dbReference>
<dbReference type="PANTHER" id="PTHR14659">
    <property type="entry name" value="ALPHA- AND GAMMA-ADAPTIN-BINDING PROTEIN P34"/>
    <property type="match status" value="1"/>
</dbReference>
<feature type="compositionally biased region" description="Basic and acidic residues" evidence="1">
    <location>
        <begin position="153"/>
        <end position="163"/>
    </location>
</feature>
<dbReference type="PANTHER" id="PTHR14659:SF1">
    <property type="entry name" value="ALPHA- AND GAMMA-ADAPTIN-BINDING PROTEIN P34"/>
    <property type="match status" value="1"/>
</dbReference>
<sequence length="268" mass="29849">MTPSCCIVNLSSRSADWISCKLLGVESLPLSDPPLWSCTTKYYTATVHLHSLDLAQVLESRDNSTDSWPANTEALILYCDTTKESFNDCSKVWEIFGKHGPPVCLCVVEKATDQVTSEKELTRTAILDWCLTHHFELVECDETPEEEEEEDQHTDSDIPAERVGRDRIAEALESHTWSNMVVSQQAAPSTTTRVPLPDNGDKPPGTDTLEAECDSFESLFAQLASIKQRSANLPDDERRSYAEKMALAFYAAMGQPDSEETMSVTKFS</sequence>
<feature type="compositionally biased region" description="Polar residues" evidence="1">
    <location>
        <begin position="181"/>
        <end position="193"/>
    </location>
</feature>